<gene>
    <name evidence="3" type="primary">rluE</name>
    <name evidence="3" type="ORF">SNAT2548_LOCUS6387</name>
</gene>
<dbReference type="PROSITE" id="PS50889">
    <property type="entry name" value="S4"/>
    <property type="match status" value="1"/>
</dbReference>
<reference evidence="3" key="1">
    <citation type="submission" date="2021-02" db="EMBL/GenBank/DDBJ databases">
        <authorList>
            <person name="Dougan E. K."/>
            <person name="Rhodes N."/>
            <person name="Thang M."/>
            <person name="Chan C."/>
        </authorList>
    </citation>
    <scope>NUCLEOTIDE SEQUENCE</scope>
</reference>
<dbReference type="Gene3D" id="3.30.2350.10">
    <property type="entry name" value="Pseudouridine synthase"/>
    <property type="match status" value="1"/>
</dbReference>
<name>A0A812JJ49_9DINO</name>
<evidence type="ECO:0000313" key="4">
    <source>
        <dbReference type="Proteomes" id="UP000604046"/>
    </source>
</evidence>
<dbReference type="SUPFAM" id="SSF55120">
    <property type="entry name" value="Pseudouridine synthase"/>
    <property type="match status" value="1"/>
</dbReference>
<feature type="domain" description="RNA-binding S4" evidence="2">
    <location>
        <begin position="7"/>
        <end position="46"/>
    </location>
</feature>
<keyword evidence="4" id="KW-1185">Reference proteome</keyword>
<protein>
    <submittedName>
        <fullName evidence="3">RluE protein</fullName>
    </submittedName>
</protein>
<evidence type="ECO:0000259" key="2">
    <source>
        <dbReference type="Pfam" id="PF01479"/>
    </source>
</evidence>
<dbReference type="PANTHER" id="PTHR47683">
    <property type="entry name" value="PSEUDOURIDINE SYNTHASE FAMILY PROTEIN-RELATED"/>
    <property type="match status" value="1"/>
</dbReference>
<dbReference type="SUPFAM" id="SSF55174">
    <property type="entry name" value="Alpha-L RNA-binding motif"/>
    <property type="match status" value="1"/>
</dbReference>
<dbReference type="InterPro" id="IPR020103">
    <property type="entry name" value="PsdUridine_synth_cat_dom_sf"/>
</dbReference>
<organism evidence="3 4">
    <name type="scientific">Symbiodinium natans</name>
    <dbReference type="NCBI Taxonomy" id="878477"/>
    <lineage>
        <taxon>Eukaryota</taxon>
        <taxon>Sar</taxon>
        <taxon>Alveolata</taxon>
        <taxon>Dinophyceae</taxon>
        <taxon>Suessiales</taxon>
        <taxon>Symbiodiniaceae</taxon>
        <taxon>Symbiodinium</taxon>
    </lineage>
</organism>
<dbReference type="Proteomes" id="UP000604046">
    <property type="component" value="Unassembled WGS sequence"/>
</dbReference>
<dbReference type="GO" id="GO:0003723">
    <property type="term" value="F:RNA binding"/>
    <property type="evidence" value="ECO:0007669"/>
    <property type="project" value="UniProtKB-KW"/>
</dbReference>
<dbReference type="CDD" id="cd00165">
    <property type="entry name" value="S4"/>
    <property type="match status" value="1"/>
</dbReference>
<dbReference type="PANTHER" id="PTHR47683:SF2">
    <property type="entry name" value="RNA-BINDING S4 DOMAIN-CONTAINING PROTEIN"/>
    <property type="match status" value="1"/>
</dbReference>
<dbReference type="Pfam" id="PF01479">
    <property type="entry name" value="S4"/>
    <property type="match status" value="1"/>
</dbReference>
<dbReference type="InterPro" id="IPR036986">
    <property type="entry name" value="S4_RNA-bd_sf"/>
</dbReference>
<keyword evidence="1" id="KW-0694">RNA-binding</keyword>
<evidence type="ECO:0000313" key="3">
    <source>
        <dbReference type="EMBL" id="CAE7204642.1"/>
    </source>
</evidence>
<dbReference type="OrthoDB" id="440619at2759"/>
<dbReference type="GO" id="GO:0009982">
    <property type="term" value="F:pseudouridine synthase activity"/>
    <property type="evidence" value="ECO:0007669"/>
    <property type="project" value="InterPro"/>
</dbReference>
<accession>A0A812JJ49</accession>
<dbReference type="InterPro" id="IPR050343">
    <property type="entry name" value="RsuA_PseudoU_synthase"/>
</dbReference>
<dbReference type="InterPro" id="IPR002942">
    <property type="entry name" value="S4_RNA-bd"/>
</dbReference>
<sequence>MTVAAERLGVLCARIGLCSRNEAAKYARLGQILVDGQPAKSAAALVPGTANIQLTPRAQRMQDDKVTILLHKPAHYASCRAGKGVPLARKLLVPENRAPSCRTRHDPRQLSKLDATDVLDEATSGVLLFSQDGRVSTTVARDPLVEKEYDILTNGEVTSGQLSALQLNLGTLCSQDARVREVPGYVPRAEKARLLQADPAAVVEEAKPSASSRIQVVFCGTLTSSDLRQMCSQAGMLLFRVSRVRVGGISLAKLVPGQWTVVPGVEPLLRERSHFPAAEEKRPSRRTLRSMHE</sequence>
<proteinExistence type="predicted"/>
<dbReference type="EMBL" id="CAJNDS010000424">
    <property type="protein sequence ID" value="CAE7204642.1"/>
    <property type="molecule type" value="Genomic_DNA"/>
</dbReference>
<dbReference type="AlphaFoldDB" id="A0A812JJ49"/>
<evidence type="ECO:0000256" key="1">
    <source>
        <dbReference type="PROSITE-ProRule" id="PRU00182"/>
    </source>
</evidence>
<dbReference type="GO" id="GO:0001522">
    <property type="term" value="P:pseudouridine synthesis"/>
    <property type="evidence" value="ECO:0007669"/>
    <property type="project" value="InterPro"/>
</dbReference>
<dbReference type="Gene3D" id="3.10.290.10">
    <property type="entry name" value="RNA-binding S4 domain"/>
    <property type="match status" value="1"/>
</dbReference>
<comment type="caution">
    <text evidence="3">The sequence shown here is derived from an EMBL/GenBank/DDBJ whole genome shotgun (WGS) entry which is preliminary data.</text>
</comment>